<keyword evidence="2" id="KW-0274">FAD</keyword>
<dbReference type="GO" id="GO:0004497">
    <property type="term" value="F:monooxygenase activity"/>
    <property type="evidence" value="ECO:0007669"/>
    <property type="project" value="UniProtKB-KW"/>
</dbReference>
<evidence type="ECO:0000313" key="9">
    <source>
        <dbReference type="Proteomes" id="UP000664521"/>
    </source>
</evidence>
<evidence type="ECO:0000256" key="6">
    <source>
        <dbReference type="SAM" id="SignalP"/>
    </source>
</evidence>
<dbReference type="AlphaFoldDB" id="A0A8H3EQ97"/>
<dbReference type="GO" id="GO:0046677">
    <property type="term" value="P:response to antibiotic"/>
    <property type="evidence" value="ECO:0007669"/>
    <property type="project" value="InterPro"/>
</dbReference>
<reference evidence="8" key="1">
    <citation type="submission" date="2021-03" db="EMBL/GenBank/DDBJ databases">
        <authorList>
            <person name="Tagirdzhanova G."/>
        </authorList>
    </citation>
    <scope>NUCLEOTIDE SEQUENCE</scope>
</reference>
<dbReference type="PANTHER" id="PTHR46972">
    <property type="entry name" value="MONOOXYGENASE ASQM-RELATED"/>
    <property type="match status" value="1"/>
</dbReference>
<proteinExistence type="inferred from homology"/>
<feature type="chain" id="PRO_5034848815" description="FAD-binding domain-containing protein" evidence="6">
    <location>
        <begin position="20"/>
        <end position="405"/>
    </location>
</feature>
<evidence type="ECO:0000313" key="8">
    <source>
        <dbReference type="EMBL" id="CAF9910786.1"/>
    </source>
</evidence>
<accession>A0A8H3EQ97</accession>
<evidence type="ECO:0000256" key="1">
    <source>
        <dbReference type="ARBA" id="ARBA00022630"/>
    </source>
</evidence>
<dbReference type="Pfam" id="PF01494">
    <property type="entry name" value="FAD_binding_3"/>
    <property type="match status" value="1"/>
</dbReference>
<evidence type="ECO:0000256" key="5">
    <source>
        <dbReference type="SAM" id="MobiDB-lite"/>
    </source>
</evidence>
<organism evidence="8 9">
    <name type="scientific">Heterodermia speciosa</name>
    <dbReference type="NCBI Taxonomy" id="116794"/>
    <lineage>
        <taxon>Eukaryota</taxon>
        <taxon>Fungi</taxon>
        <taxon>Dikarya</taxon>
        <taxon>Ascomycota</taxon>
        <taxon>Pezizomycotina</taxon>
        <taxon>Lecanoromycetes</taxon>
        <taxon>OSLEUM clade</taxon>
        <taxon>Lecanoromycetidae</taxon>
        <taxon>Caliciales</taxon>
        <taxon>Physciaceae</taxon>
        <taxon>Heterodermia</taxon>
    </lineage>
</organism>
<dbReference type="Proteomes" id="UP000664521">
    <property type="component" value="Unassembled WGS sequence"/>
</dbReference>
<keyword evidence="9" id="KW-1185">Reference proteome</keyword>
<dbReference type="InterPro" id="IPR043683">
    <property type="entry name" value="TetX_monooxygenase"/>
</dbReference>
<dbReference type="GO" id="GO:0071949">
    <property type="term" value="F:FAD binding"/>
    <property type="evidence" value="ECO:0007669"/>
    <property type="project" value="InterPro"/>
</dbReference>
<evidence type="ECO:0000256" key="3">
    <source>
        <dbReference type="ARBA" id="ARBA00023002"/>
    </source>
</evidence>
<evidence type="ECO:0000256" key="2">
    <source>
        <dbReference type="ARBA" id="ARBA00022827"/>
    </source>
</evidence>
<keyword evidence="4" id="KW-0503">Monooxygenase</keyword>
<keyword evidence="1" id="KW-0285">Flavoprotein</keyword>
<name>A0A8H3EQ97_9LECA</name>
<feature type="domain" description="FAD-binding" evidence="7">
    <location>
        <begin position="5"/>
        <end position="335"/>
    </location>
</feature>
<dbReference type="OrthoDB" id="655030at2759"/>
<gene>
    <name evidence="8" type="ORF">HETSPECPRED_010177</name>
</gene>
<dbReference type="PRINTS" id="PR00420">
    <property type="entry name" value="RNGMNOXGNASE"/>
</dbReference>
<dbReference type="InterPro" id="IPR002938">
    <property type="entry name" value="FAD-bd"/>
</dbReference>
<keyword evidence="3" id="KW-0560">Oxidoreductase</keyword>
<evidence type="ECO:0000256" key="4">
    <source>
        <dbReference type="ARBA" id="ARBA00023033"/>
    </source>
</evidence>
<feature type="signal peptide" evidence="6">
    <location>
        <begin position="1"/>
        <end position="19"/>
    </location>
</feature>
<dbReference type="EMBL" id="CAJPDS010000009">
    <property type="protein sequence ID" value="CAF9910786.1"/>
    <property type="molecule type" value="Genomic_DNA"/>
</dbReference>
<evidence type="ECO:0000259" key="7">
    <source>
        <dbReference type="Pfam" id="PF01494"/>
    </source>
</evidence>
<keyword evidence="6" id="KW-0732">Signal</keyword>
<dbReference type="InterPro" id="IPR036188">
    <property type="entry name" value="FAD/NAD-bd_sf"/>
</dbReference>
<protein>
    <recommendedName>
        <fullName evidence="7">FAD-binding domain-containing protein</fullName>
    </recommendedName>
</protein>
<comment type="caution">
    <text evidence="8">The sequence shown here is derived from an EMBL/GenBank/DDBJ whole genome shotgun (WGS) entry which is preliminary data.</text>
</comment>
<sequence length="405" mass="45379">MSFPKVAIIGAGLGGLTLARLLQQNNFPATVYEAEASRNVRNQGGTLDLHPKAGQRALKEAGLLEDFKKYARPEGEAMKLIKYDGTVLWDENEMGNSRPEEFADRPEIDRVRLREILLDSIQPRSIQWDRKLVRIEADPRAKGKFNLHFTDSVETGFDLVVGADGAWSKVRPLVTDAKPFYSGITAIELWALDVEKQNPWLSKYVGNGNCFMFDEGRALLCQRNGNDSIRAYASVRQPQNWSKDCGIDWSSPSSAREALVQQYFGDCGEDVKRIMLESCDELIPRELWMMPVGHTWKAVPGVTLIGDAAHLMTPFAGVGVNLAMADALQLAKALIDRKDSFVAKAFSDSHNIAAAIKHYETAMFERGKEYAEKTRDNMEKHFSANGAEERAGQFRKNHEMQKAKH</sequence>
<dbReference type="HAMAP" id="MF_00845">
    <property type="entry name" value="TetX_monooxygenase"/>
    <property type="match status" value="1"/>
</dbReference>
<dbReference type="Gene3D" id="3.50.50.60">
    <property type="entry name" value="FAD/NAD(P)-binding domain"/>
    <property type="match status" value="1"/>
</dbReference>
<feature type="region of interest" description="Disordered" evidence="5">
    <location>
        <begin position="386"/>
        <end position="405"/>
    </location>
</feature>
<dbReference type="SUPFAM" id="SSF51905">
    <property type="entry name" value="FAD/NAD(P)-binding domain"/>
    <property type="match status" value="1"/>
</dbReference>
<dbReference type="PANTHER" id="PTHR46972:SF1">
    <property type="entry name" value="FAD DEPENDENT OXIDOREDUCTASE DOMAIN-CONTAINING PROTEIN"/>
    <property type="match status" value="1"/>
</dbReference>